<dbReference type="PANTHER" id="PTHR38471">
    <property type="entry name" value="FOUR HELIX BUNDLE PROTEIN"/>
    <property type="match status" value="1"/>
</dbReference>
<dbReference type="InterPro" id="IPR036583">
    <property type="entry name" value="23S_rRNA_IVS_sf"/>
</dbReference>
<gene>
    <name evidence="1" type="ORF">SAMN04488029_0469</name>
</gene>
<dbReference type="CDD" id="cd16377">
    <property type="entry name" value="23S_rRNA_IVP_like"/>
    <property type="match status" value="1"/>
</dbReference>
<dbReference type="STRING" id="692418.SAMN04488029_0469"/>
<dbReference type="InterPro" id="IPR012657">
    <property type="entry name" value="23S_rRNA-intervening_sequence"/>
</dbReference>
<dbReference type="EMBL" id="FWYF01000001">
    <property type="protein sequence ID" value="SMD32129.1"/>
    <property type="molecule type" value="Genomic_DNA"/>
</dbReference>
<dbReference type="OrthoDB" id="9811959at2"/>
<evidence type="ECO:0000313" key="2">
    <source>
        <dbReference type="Proteomes" id="UP000192472"/>
    </source>
</evidence>
<organism evidence="1 2">
    <name type="scientific">Reichenbachiella faecimaris</name>
    <dbReference type="NCBI Taxonomy" id="692418"/>
    <lineage>
        <taxon>Bacteria</taxon>
        <taxon>Pseudomonadati</taxon>
        <taxon>Bacteroidota</taxon>
        <taxon>Cytophagia</taxon>
        <taxon>Cytophagales</taxon>
        <taxon>Reichenbachiellaceae</taxon>
        <taxon>Reichenbachiella</taxon>
    </lineage>
</organism>
<sequence length="120" mass="14348">MLQLEELEVWRKGREFRNEISALCKIFPNEEKYKLIDQMIRASRFITANVAEGYGRFHYQENIQYCRQARGSITEMYDHLTVALDEAYINEEQFSRYDLDIKHLLKLINGYIAHLKKKKG</sequence>
<dbReference type="Pfam" id="PF05635">
    <property type="entry name" value="23S_rRNA_IVP"/>
    <property type="match status" value="1"/>
</dbReference>
<keyword evidence="2" id="KW-1185">Reference proteome</keyword>
<proteinExistence type="predicted"/>
<dbReference type="NCBIfam" id="TIGR02436">
    <property type="entry name" value="four helix bundle protein"/>
    <property type="match status" value="1"/>
</dbReference>
<protein>
    <submittedName>
        <fullName evidence="1">Four helix bundle protein</fullName>
    </submittedName>
</protein>
<dbReference type="AlphaFoldDB" id="A0A1W2G623"/>
<name>A0A1W2G623_REIFA</name>
<dbReference type="Proteomes" id="UP000192472">
    <property type="component" value="Unassembled WGS sequence"/>
</dbReference>
<dbReference type="PANTHER" id="PTHR38471:SF2">
    <property type="entry name" value="FOUR HELIX BUNDLE PROTEIN"/>
    <property type="match status" value="1"/>
</dbReference>
<accession>A0A1W2G623</accession>
<evidence type="ECO:0000313" key="1">
    <source>
        <dbReference type="EMBL" id="SMD32129.1"/>
    </source>
</evidence>
<dbReference type="RefSeq" id="WP_084370810.1">
    <property type="nucleotide sequence ID" value="NZ_FWYF01000001.1"/>
</dbReference>
<dbReference type="Gene3D" id="1.20.1440.60">
    <property type="entry name" value="23S rRNA-intervening sequence"/>
    <property type="match status" value="1"/>
</dbReference>
<reference evidence="1 2" key="1">
    <citation type="submission" date="2017-04" db="EMBL/GenBank/DDBJ databases">
        <authorList>
            <person name="Afonso C.L."/>
            <person name="Miller P.J."/>
            <person name="Scott M.A."/>
            <person name="Spackman E."/>
            <person name="Goraichik I."/>
            <person name="Dimitrov K.M."/>
            <person name="Suarez D.L."/>
            <person name="Swayne D.E."/>
        </authorList>
    </citation>
    <scope>NUCLEOTIDE SEQUENCE [LARGE SCALE GENOMIC DNA]</scope>
    <source>
        <strain evidence="1 2">DSM 26133</strain>
    </source>
</reference>
<dbReference type="SUPFAM" id="SSF158446">
    <property type="entry name" value="IVS-encoded protein-like"/>
    <property type="match status" value="1"/>
</dbReference>